<dbReference type="EMBL" id="GBRH01235351">
    <property type="protein sequence ID" value="JAD62544.1"/>
    <property type="molecule type" value="Transcribed_RNA"/>
</dbReference>
<dbReference type="AlphaFoldDB" id="A0A0A9BF17"/>
<protein>
    <submittedName>
        <fullName evidence="1">Uncharacterized protein</fullName>
    </submittedName>
</protein>
<evidence type="ECO:0000313" key="1">
    <source>
        <dbReference type="EMBL" id="JAD62544.1"/>
    </source>
</evidence>
<organism evidence="1">
    <name type="scientific">Arundo donax</name>
    <name type="common">Giant reed</name>
    <name type="synonym">Donax arundinaceus</name>
    <dbReference type="NCBI Taxonomy" id="35708"/>
    <lineage>
        <taxon>Eukaryota</taxon>
        <taxon>Viridiplantae</taxon>
        <taxon>Streptophyta</taxon>
        <taxon>Embryophyta</taxon>
        <taxon>Tracheophyta</taxon>
        <taxon>Spermatophyta</taxon>
        <taxon>Magnoliopsida</taxon>
        <taxon>Liliopsida</taxon>
        <taxon>Poales</taxon>
        <taxon>Poaceae</taxon>
        <taxon>PACMAD clade</taxon>
        <taxon>Arundinoideae</taxon>
        <taxon>Arundineae</taxon>
        <taxon>Arundo</taxon>
    </lineage>
</organism>
<sequence>MAACSSSSTTGRSYSYCLHRSSLSLHGNLFLLISP</sequence>
<name>A0A0A9BF17_ARUDO</name>
<accession>A0A0A9BF17</accession>
<reference evidence="1" key="1">
    <citation type="submission" date="2014-09" db="EMBL/GenBank/DDBJ databases">
        <authorList>
            <person name="Magalhaes I.L.F."/>
            <person name="Oliveira U."/>
            <person name="Santos F.R."/>
            <person name="Vidigal T.H.D.A."/>
            <person name="Brescovit A.D."/>
            <person name="Santos A.J."/>
        </authorList>
    </citation>
    <scope>NUCLEOTIDE SEQUENCE</scope>
    <source>
        <tissue evidence="1">Shoot tissue taken approximately 20 cm above the soil surface</tissue>
    </source>
</reference>
<reference evidence="1" key="2">
    <citation type="journal article" date="2015" name="Data Brief">
        <title>Shoot transcriptome of the giant reed, Arundo donax.</title>
        <authorList>
            <person name="Barrero R.A."/>
            <person name="Guerrero F.D."/>
            <person name="Moolhuijzen P."/>
            <person name="Goolsby J.A."/>
            <person name="Tidwell J."/>
            <person name="Bellgard S.E."/>
            <person name="Bellgard M.I."/>
        </authorList>
    </citation>
    <scope>NUCLEOTIDE SEQUENCE</scope>
    <source>
        <tissue evidence="1">Shoot tissue taken approximately 20 cm above the soil surface</tissue>
    </source>
</reference>
<proteinExistence type="predicted"/>